<dbReference type="Gene3D" id="3.30.1330.10">
    <property type="entry name" value="PurM-like, N-terminal domain"/>
    <property type="match status" value="1"/>
</dbReference>
<feature type="domain" description="PurM-like N-terminal" evidence="2">
    <location>
        <begin position="41"/>
        <end position="146"/>
    </location>
</feature>
<reference evidence="4 5" key="1">
    <citation type="submission" date="2016-11" db="EMBL/GenBank/DDBJ databases">
        <authorList>
            <person name="Jaros S."/>
            <person name="Januszkiewicz K."/>
            <person name="Wedrychowicz H."/>
        </authorList>
    </citation>
    <scope>NUCLEOTIDE SEQUENCE [LARGE SCALE GENOMIC DNA]</scope>
    <source>
        <strain evidence="4 5">DSM 26892</strain>
    </source>
</reference>
<dbReference type="AlphaFoldDB" id="A0A1M6EER8"/>
<dbReference type="InterPro" id="IPR006283">
    <property type="entry name" value="ThiL-like"/>
</dbReference>
<dbReference type="SUPFAM" id="SSF55326">
    <property type="entry name" value="PurM N-terminal domain-like"/>
    <property type="match status" value="1"/>
</dbReference>
<protein>
    <recommendedName>
        <fullName evidence="6">AIR synthase-related protein, sll0787 family</fullName>
    </recommendedName>
</protein>
<dbReference type="Gene3D" id="3.90.650.10">
    <property type="entry name" value="PurM-like C-terminal domain"/>
    <property type="match status" value="1"/>
</dbReference>
<dbReference type="InterPro" id="IPR011413">
    <property type="entry name" value="UCP036540_AIR"/>
</dbReference>
<dbReference type="STRING" id="313368.SAMN04488012_10374"/>
<evidence type="ECO:0008006" key="6">
    <source>
        <dbReference type="Google" id="ProtNLM"/>
    </source>
</evidence>
<dbReference type="RefSeq" id="WP_073127700.1">
    <property type="nucleotide sequence ID" value="NZ_FQZA01000003.1"/>
</dbReference>
<keyword evidence="1" id="KW-0784">Thiamine biosynthesis</keyword>
<dbReference type="GO" id="GO:0009228">
    <property type="term" value="P:thiamine biosynthetic process"/>
    <property type="evidence" value="ECO:0007669"/>
    <property type="project" value="UniProtKB-KW"/>
</dbReference>
<keyword evidence="5" id="KW-1185">Reference proteome</keyword>
<evidence type="ECO:0000259" key="3">
    <source>
        <dbReference type="Pfam" id="PF02769"/>
    </source>
</evidence>
<evidence type="ECO:0000313" key="5">
    <source>
        <dbReference type="Proteomes" id="UP000184040"/>
    </source>
</evidence>
<name>A0A1M6EER8_9RHOB</name>
<gene>
    <name evidence="4" type="ORF">SAMN04488012_10374</name>
</gene>
<dbReference type="CDD" id="cd02192">
    <property type="entry name" value="PurM-like3"/>
    <property type="match status" value="1"/>
</dbReference>
<dbReference type="NCBIfam" id="TIGR04049">
    <property type="entry name" value="AIR_rel_sll0787"/>
    <property type="match status" value="1"/>
</dbReference>
<organism evidence="4 5">
    <name type="scientific">Palleronia salina</name>
    <dbReference type="NCBI Taxonomy" id="313368"/>
    <lineage>
        <taxon>Bacteria</taxon>
        <taxon>Pseudomonadati</taxon>
        <taxon>Pseudomonadota</taxon>
        <taxon>Alphaproteobacteria</taxon>
        <taxon>Rhodobacterales</taxon>
        <taxon>Roseobacteraceae</taxon>
        <taxon>Palleronia</taxon>
    </lineage>
</organism>
<dbReference type="InterPro" id="IPR010918">
    <property type="entry name" value="PurM-like_C_dom"/>
</dbReference>
<dbReference type="SUPFAM" id="SSF56042">
    <property type="entry name" value="PurM C-terminal domain-like"/>
    <property type="match status" value="1"/>
</dbReference>
<proteinExistence type="predicted"/>
<dbReference type="InterPro" id="IPR036921">
    <property type="entry name" value="PurM-like_N_sf"/>
</dbReference>
<dbReference type="InterPro" id="IPR036676">
    <property type="entry name" value="PurM-like_C_sf"/>
</dbReference>
<dbReference type="PANTHER" id="PTHR30270:SF0">
    <property type="entry name" value="THIAMINE-MONOPHOSPHATE KINASE"/>
    <property type="match status" value="1"/>
</dbReference>
<accession>A0A1M6EER8</accession>
<sequence>MTGLANLAATLAVHPHVTGKRDIDTVCSALGLGQDTPGRPGDDAAALPDGDGWHLLATEGFMNDFVADAPWFAGWCAVMVNASDIAAMGGRATALTNALWAPDAATAAEILRGMAEASAAYGIPIVGGHSNLRTDRPQLAASMFGHARALITSFDARPGDVLVAAIDLRGSYAGDSDNFPAFLGVDPARLRGDLALLPDLAESGLVHAGKDISQGGIAGTALMLAECSGTGIEIDVDKIPRPDGTALDRWMTTFPSFGFLLAARPADVPAVLARFAARDIAAAAIGRVKAGSTVALCDDTVRATLWDHGARRYLGLAPRKEPADA</sequence>
<feature type="domain" description="PurM-like C-terminal" evidence="3">
    <location>
        <begin position="185"/>
        <end position="294"/>
    </location>
</feature>
<evidence type="ECO:0000256" key="1">
    <source>
        <dbReference type="ARBA" id="ARBA00022977"/>
    </source>
</evidence>
<dbReference type="InterPro" id="IPR016188">
    <property type="entry name" value="PurM-like_N"/>
</dbReference>
<dbReference type="PANTHER" id="PTHR30270">
    <property type="entry name" value="THIAMINE-MONOPHOSPHATE KINASE"/>
    <property type="match status" value="1"/>
</dbReference>
<dbReference type="Pfam" id="PF00586">
    <property type="entry name" value="AIRS"/>
    <property type="match status" value="1"/>
</dbReference>
<dbReference type="Pfam" id="PF02769">
    <property type="entry name" value="AIRS_C"/>
    <property type="match status" value="1"/>
</dbReference>
<dbReference type="Proteomes" id="UP000184040">
    <property type="component" value="Unassembled WGS sequence"/>
</dbReference>
<dbReference type="GO" id="GO:0009030">
    <property type="term" value="F:thiamine-phosphate kinase activity"/>
    <property type="evidence" value="ECO:0007669"/>
    <property type="project" value="InterPro"/>
</dbReference>
<dbReference type="InterPro" id="IPR024030">
    <property type="entry name" value="AIR_synthase-rel_sll0787"/>
</dbReference>
<evidence type="ECO:0000313" key="4">
    <source>
        <dbReference type="EMBL" id="SHI83923.1"/>
    </source>
</evidence>
<evidence type="ECO:0000259" key="2">
    <source>
        <dbReference type="Pfam" id="PF00586"/>
    </source>
</evidence>
<dbReference type="EMBL" id="FQZA01000003">
    <property type="protein sequence ID" value="SHI83923.1"/>
    <property type="molecule type" value="Genomic_DNA"/>
</dbReference>